<evidence type="ECO:0000313" key="5">
    <source>
        <dbReference type="EMBL" id="MBM9475643.1"/>
    </source>
</evidence>
<feature type="domain" description="HTH gntR-type" evidence="4">
    <location>
        <begin position="1"/>
        <end position="69"/>
    </location>
</feature>
<dbReference type="PANTHER" id="PTHR43537:SF44">
    <property type="entry name" value="GNTR FAMILY REGULATORY PROTEIN"/>
    <property type="match status" value="1"/>
</dbReference>
<evidence type="ECO:0000259" key="4">
    <source>
        <dbReference type="PROSITE" id="PS50949"/>
    </source>
</evidence>
<dbReference type="PANTHER" id="PTHR43537">
    <property type="entry name" value="TRANSCRIPTIONAL REGULATOR, GNTR FAMILY"/>
    <property type="match status" value="1"/>
</dbReference>
<dbReference type="Gene3D" id="1.10.10.10">
    <property type="entry name" value="Winged helix-like DNA-binding domain superfamily/Winged helix DNA-binding domain"/>
    <property type="match status" value="1"/>
</dbReference>
<dbReference type="SUPFAM" id="SSF46785">
    <property type="entry name" value="Winged helix' DNA-binding domain"/>
    <property type="match status" value="1"/>
</dbReference>
<protein>
    <submittedName>
        <fullName evidence="5">FadR family transcriptional regulator</fullName>
    </submittedName>
</protein>
<dbReference type="RefSeq" id="WP_205255747.1">
    <property type="nucleotide sequence ID" value="NZ_BAAAPV010000002.1"/>
</dbReference>
<dbReference type="Pfam" id="PF07729">
    <property type="entry name" value="FCD"/>
    <property type="match status" value="1"/>
</dbReference>
<keyword evidence="6" id="KW-1185">Reference proteome</keyword>
<dbReference type="Gene3D" id="1.20.120.530">
    <property type="entry name" value="GntR ligand-binding domain-like"/>
    <property type="match status" value="1"/>
</dbReference>
<dbReference type="AlphaFoldDB" id="A0A938YM92"/>
<dbReference type="Pfam" id="PF00392">
    <property type="entry name" value="GntR"/>
    <property type="match status" value="1"/>
</dbReference>
<evidence type="ECO:0000256" key="3">
    <source>
        <dbReference type="ARBA" id="ARBA00023163"/>
    </source>
</evidence>
<dbReference type="PROSITE" id="PS50949">
    <property type="entry name" value="HTH_GNTR"/>
    <property type="match status" value="1"/>
</dbReference>
<comment type="caution">
    <text evidence="5">The sequence shown here is derived from an EMBL/GenBank/DDBJ whole genome shotgun (WGS) entry which is preliminary data.</text>
</comment>
<keyword evidence="2" id="KW-0238">DNA-binding</keyword>
<accession>A0A938YM92</accession>
<dbReference type="PRINTS" id="PR00035">
    <property type="entry name" value="HTHGNTR"/>
</dbReference>
<dbReference type="CDD" id="cd07377">
    <property type="entry name" value="WHTH_GntR"/>
    <property type="match status" value="1"/>
</dbReference>
<dbReference type="Proteomes" id="UP000663801">
    <property type="component" value="Unassembled WGS sequence"/>
</dbReference>
<sequence length="251" mass="27132">MGYPEELADGILTAVIEGSFVAGSALPSEGELALRYGMSRLTVREAIRILRSQGVLEIRRGRGTFVNVPDRWTSLEAIVRAEHHRDPSSGVSEKLLEARRMVEVGAAQLAAARRSEEDLDELASCMQEMAAGHDSGDVDLFVEADIAFHAVIMRASGNIFVPFMFEPFGELLTHTRRQTSTLPVIQANAIREHAAIAEALRAGDADAARGAMESHMDQTRDDLRHHVLEAATGGAGDPFAAPPPPSRSAVR</sequence>
<dbReference type="InterPro" id="IPR000524">
    <property type="entry name" value="Tscrpt_reg_HTH_GntR"/>
</dbReference>
<evidence type="ECO:0000256" key="1">
    <source>
        <dbReference type="ARBA" id="ARBA00023015"/>
    </source>
</evidence>
<keyword evidence="1" id="KW-0805">Transcription regulation</keyword>
<dbReference type="GO" id="GO:0003700">
    <property type="term" value="F:DNA-binding transcription factor activity"/>
    <property type="evidence" value="ECO:0007669"/>
    <property type="project" value="InterPro"/>
</dbReference>
<organism evidence="5 6">
    <name type="scientific">Nakamurella flavida</name>
    <dbReference type="NCBI Taxonomy" id="363630"/>
    <lineage>
        <taxon>Bacteria</taxon>
        <taxon>Bacillati</taxon>
        <taxon>Actinomycetota</taxon>
        <taxon>Actinomycetes</taxon>
        <taxon>Nakamurellales</taxon>
        <taxon>Nakamurellaceae</taxon>
        <taxon>Nakamurella</taxon>
    </lineage>
</organism>
<dbReference type="EMBL" id="JAERWL010000005">
    <property type="protein sequence ID" value="MBM9475643.1"/>
    <property type="molecule type" value="Genomic_DNA"/>
</dbReference>
<dbReference type="SMART" id="SM00345">
    <property type="entry name" value="HTH_GNTR"/>
    <property type="match status" value="1"/>
</dbReference>
<evidence type="ECO:0000256" key="2">
    <source>
        <dbReference type="ARBA" id="ARBA00023125"/>
    </source>
</evidence>
<dbReference type="InterPro" id="IPR008920">
    <property type="entry name" value="TF_FadR/GntR_C"/>
</dbReference>
<dbReference type="GO" id="GO:0003677">
    <property type="term" value="F:DNA binding"/>
    <property type="evidence" value="ECO:0007669"/>
    <property type="project" value="UniProtKB-KW"/>
</dbReference>
<evidence type="ECO:0000313" key="6">
    <source>
        <dbReference type="Proteomes" id="UP000663801"/>
    </source>
</evidence>
<dbReference type="SUPFAM" id="SSF48008">
    <property type="entry name" value="GntR ligand-binding domain-like"/>
    <property type="match status" value="1"/>
</dbReference>
<reference evidence="5" key="1">
    <citation type="submission" date="2021-01" db="EMBL/GenBank/DDBJ databases">
        <title>KCTC 19127 draft genome.</title>
        <authorList>
            <person name="An D."/>
        </authorList>
    </citation>
    <scope>NUCLEOTIDE SEQUENCE</scope>
    <source>
        <strain evidence="5">KCTC 19127</strain>
    </source>
</reference>
<dbReference type="InterPro" id="IPR011711">
    <property type="entry name" value="GntR_C"/>
</dbReference>
<keyword evidence="3" id="KW-0804">Transcription</keyword>
<proteinExistence type="predicted"/>
<dbReference type="InterPro" id="IPR036388">
    <property type="entry name" value="WH-like_DNA-bd_sf"/>
</dbReference>
<dbReference type="InterPro" id="IPR036390">
    <property type="entry name" value="WH_DNA-bd_sf"/>
</dbReference>
<gene>
    <name evidence="5" type="ORF">JL107_04200</name>
</gene>
<name>A0A938YM92_9ACTN</name>
<dbReference type="SMART" id="SM00895">
    <property type="entry name" value="FCD"/>
    <property type="match status" value="1"/>
</dbReference>